<sequence length="208" mass="22343">MRSRRLMSGSLLPLLAVGAVLAGLLGESPAEGRLPDSSLVAGSYDGFDAEAAEQLRLDQCLMADALRVGGSGTSSLGQAGPNQSPEHLRVTADREYWNDTPLADAFIKDRELIDQEMATLDPRLDAWEDAFSGLSAPGGFSYVDFYWPPPAGPTTARPTSGRSASYGWATPGPAGYRPPPRRPPATRRRDDWRSSPSRSPNSPTRTGR</sequence>
<name>A0A918LIL0_STRGD</name>
<comment type="caution">
    <text evidence="2">The sequence shown here is derived from an EMBL/GenBank/DDBJ whole genome shotgun (WGS) entry which is preliminary data.</text>
</comment>
<reference evidence="2" key="1">
    <citation type="journal article" date="2014" name="Int. J. Syst. Evol. Microbiol.">
        <title>Complete genome sequence of Corynebacterium casei LMG S-19264T (=DSM 44701T), isolated from a smear-ripened cheese.</title>
        <authorList>
            <consortium name="US DOE Joint Genome Institute (JGI-PGF)"/>
            <person name="Walter F."/>
            <person name="Albersmeier A."/>
            <person name="Kalinowski J."/>
            <person name="Ruckert C."/>
        </authorList>
    </citation>
    <scope>NUCLEOTIDE SEQUENCE</scope>
    <source>
        <strain evidence="2">JCM 4234</strain>
    </source>
</reference>
<evidence type="ECO:0000313" key="2">
    <source>
        <dbReference type="EMBL" id="GGS51942.1"/>
    </source>
</evidence>
<keyword evidence="3" id="KW-1185">Reference proteome</keyword>
<proteinExistence type="predicted"/>
<protein>
    <submittedName>
        <fullName evidence="2">Uncharacterized protein</fullName>
    </submittedName>
</protein>
<feature type="region of interest" description="Disordered" evidence="1">
    <location>
        <begin position="153"/>
        <end position="208"/>
    </location>
</feature>
<gene>
    <name evidence="2" type="ORF">GCM10010238_46850</name>
</gene>
<reference evidence="2" key="2">
    <citation type="submission" date="2020-09" db="EMBL/GenBank/DDBJ databases">
        <authorList>
            <person name="Sun Q."/>
            <person name="Ohkuma M."/>
        </authorList>
    </citation>
    <scope>NUCLEOTIDE SEQUENCE</scope>
    <source>
        <strain evidence="2">JCM 4234</strain>
    </source>
</reference>
<feature type="compositionally biased region" description="Low complexity" evidence="1">
    <location>
        <begin position="194"/>
        <end position="208"/>
    </location>
</feature>
<dbReference type="Proteomes" id="UP000653493">
    <property type="component" value="Unassembled WGS sequence"/>
</dbReference>
<evidence type="ECO:0000313" key="3">
    <source>
        <dbReference type="Proteomes" id="UP000653493"/>
    </source>
</evidence>
<evidence type="ECO:0000256" key="1">
    <source>
        <dbReference type="SAM" id="MobiDB-lite"/>
    </source>
</evidence>
<accession>A0A918LIL0</accession>
<dbReference type="AlphaFoldDB" id="A0A918LIL0"/>
<organism evidence="2 3">
    <name type="scientific">Streptomyces griseoviridis</name>
    <dbReference type="NCBI Taxonomy" id="45398"/>
    <lineage>
        <taxon>Bacteria</taxon>
        <taxon>Bacillati</taxon>
        <taxon>Actinomycetota</taxon>
        <taxon>Actinomycetes</taxon>
        <taxon>Kitasatosporales</taxon>
        <taxon>Streptomycetaceae</taxon>
        <taxon>Streptomyces</taxon>
    </lineage>
</organism>
<dbReference type="EMBL" id="BMSL01000015">
    <property type="protein sequence ID" value="GGS51942.1"/>
    <property type="molecule type" value="Genomic_DNA"/>
</dbReference>